<name>A0ABU9D856_9PROT</name>
<dbReference type="Proteomes" id="UP001446205">
    <property type="component" value="Unassembled WGS sequence"/>
</dbReference>
<sequence length="52" mass="5822">MQQDRSRQMHEEIGMGLVQAVVDDFYARIHPGLASMSEFHAAKVAPDPVEQP</sequence>
<evidence type="ECO:0000313" key="1">
    <source>
        <dbReference type="EMBL" id="MEK8089706.1"/>
    </source>
</evidence>
<dbReference type="EMBL" id="JBBPCO010000007">
    <property type="protein sequence ID" value="MEK8089706.1"/>
    <property type="molecule type" value="Genomic_DNA"/>
</dbReference>
<evidence type="ECO:0008006" key="3">
    <source>
        <dbReference type="Google" id="ProtNLM"/>
    </source>
</evidence>
<evidence type="ECO:0000313" key="2">
    <source>
        <dbReference type="Proteomes" id="UP001446205"/>
    </source>
</evidence>
<comment type="caution">
    <text evidence="1">The sequence shown here is derived from an EMBL/GenBank/DDBJ whole genome shotgun (WGS) entry which is preliminary data.</text>
</comment>
<organism evidence="1 2">
    <name type="scientific">Thermithiobacillus plumbiphilus</name>
    <dbReference type="NCBI Taxonomy" id="1729899"/>
    <lineage>
        <taxon>Bacteria</taxon>
        <taxon>Pseudomonadati</taxon>
        <taxon>Pseudomonadota</taxon>
        <taxon>Acidithiobacillia</taxon>
        <taxon>Acidithiobacillales</taxon>
        <taxon>Thermithiobacillaceae</taxon>
        <taxon>Thermithiobacillus</taxon>
    </lineage>
</organism>
<dbReference type="RefSeq" id="WP_341370764.1">
    <property type="nucleotide sequence ID" value="NZ_JBBPCO010000007.1"/>
</dbReference>
<proteinExistence type="predicted"/>
<gene>
    <name evidence="1" type="ORF">WOB96_07985</name>
</gene>
<keyword evidence="2" id="KW-1185">Reference proteome</keyword>
<reference evidence="1 2" key="1">
    <citation type="submission" date="2024-04" db="EMBL/GenBank/DDBJ databases">
        <authorList>
            <person name="Abashina T."/>
            <person name="Shaikin A."/>
        </authorList>
    </citation>
    <scope>NUCLEOTIDE SEQUENCE [LARGE SCALE GENOMIC DNA]</scope>
    <source>
        <strain evidence="1 2">AAFK</strain>
    </source>
</reference>
<accession>A0ABU9D856</accession>
<protein>
    <recommendedName>
        <fullName evidence="3">Globin</fullName>
    </recommendedName>
</protein>